<protein>
    <submittedName>
        <fullName evidence="3">BTB domain-containing protein</fullName>
    </submittedName>
</protein>
<dbReference type="SUPFAM" id="SSF49599">
    <property type="entry name" value="TRAF domain-like"/>
    <property type="match status" value="1"/>
</dbReference>
<organism evidence="2 3">
    <name type="scientific">Meloidogyne incognita</name>
    <name type="common">Southern root-knot nematode worm</name>
    <name type="synonym">Oxyuris incognita</name>
    <dbReference type="NCBI Taxonomy" id="6306"/>
    <lineage>
        <taxon>Eukaryota</taxon>
        <taxon>Metazoa</taxon>
        <taxon>Ecdysozoa</taxon>
        <taxon>Nematoda</taxon>
        <taxon>Chromadorea</taxon>
        <taxon>Rhabditida</taxon>
        <taxon>Tylenchina</taxon>
        <taxon>Tylenchomorpha</taxon>
        <taxon>Tylenchoidea</taxon>
        <taxon>Meloidogynidae</taxon>
        <taxon>Meloidogyninae</taxon>
        <taxon>Meloidogyne</taxon>
        <taxon>Meloidogyne incognita group</taxon>
    </lineage>
</organism>
<dbReference type="Pfam" id="PF00651">
    <property type="entry name" value="BTB"/>
    <property type="match status" value="2"/>
</dbReference>
<keyword evidence="2" id="KW-1185">Reference proteome</keyword>
<accession>A0A914L3S7</accession>
<dbReference type="InterPro" id="IPR011333">
    <property type="entry name" value="SKP1/BTB/POZ_sf"/>
</dbReference>
<dbReference type="SUPFAM" id="SSF54695">
    <property type="entry name" value="POZ domain"/>
    <property type="match status" value="2"/>
</dbReference>
<proteinExistence type="predicted"/>
<dbReference type="Gene3D" id="3.30.710.10">
    <property type="entry name" value="Potassium Channel Kv1.1, Chain A"/>
    <property type="match status" value="2"/>
</dbReference>
<dbReference type="Proteomes" id="UP000887563">
    <property type="component" value="Unplaced"/>
</dbReference>
<dbReference type="CDD" id="cd18186">
    <property type="entry name" value="BTB_POZ_ZBTB_KLHL-like"/>
    <property type="match status" value="2"/>
</dbReference>
<name>A0A914L3S7_MELIC</name>
<feature type="domain" description="BTB" evidence="1">
    <location>
        <begin position="171"/>
        <end position="239"/>
    </location>
</feature>
<dbReference type="PANTHER" id="PTHR24413">
    <property type="entry name" value="SPECKLE-TYPE POZ PROTEIN"/>
    <property type="match status" value="1"/>
</dbReference>
<sequence length="417" mass="49212">MSSADVLNKVETVTCKIEWKLQDLHRYRDFVANETFFNSKQFYNPQYPTAAWELRVYFNAYSNLITLAQVKQTLKVKYVLYALDVRGGRVNISSVTPHDFNRFKETIRYTIDMERLMHTDGSVLLFCELEFLPHNLKRGRKLKRKHEEISNFSTPNFQKLLINMFEQETLTDCVINIENQKINTHRCILAQNSEVFFRMFEHGGMLEAQNGQINIVDSSFECFLAMIKYFYSGEVDKDSLEKFSEELFTIAEKYLVLPLKEICERFMASGIGQCRLQMCSIRVMSHDFNRFIETWKRKLDMERLIHADGSVLLVCEIRFLPQNLKRSRKLKCGFNDISNFSSANFQKLMSNMFEQETLTDCVINIENQKINAHRCILAQNSEVFLRMFEQDGMLEAQNVYFYKLIRYFHTLNAPCRD</sequence>
<dbReference type="InterPro" id="IPR000210">
    <property type="entry name" value="BTB/POZ_dom"/>
</dbReference>
<dbReference type="AlphaFoldDB" id="A0A914L3S7"/>
<evidence type="ECO:0000313" key="2">
    <source>
        <dbReference type="Proteomes" id="UP000887563"/>
    </source>
</evidence>
<feature type="domain" description="BTB" evidence="1">
    <location>
        <begin position="359"/>
        <end position="391"/>
    </location>
</feature>
<dbReference type="WBParaSite" id="Minc3s00209g07602">
    <property type="protein sequence ID" value="Minc3s00209g07602"/>
    <property type="gene ID" value="Minc3s00209g07602"/>
</dbReference>
<evidence type="ECO:0000313" key="3">
    <source>
        <dbReference type="WBParaSite" id="Minc3s00209g07602"/>
    </source>
</evidence>
<dbReference type="PROSITE" id="PS50097">
    <property type="entry name" value="BTB"/>
    <property type="match status" value="2"/>
</dbReference>
<dbReference type="SMART" id="SM00225">
    <property type="entry name" value="BTB"/>
    <property type="match status" value="1"/>
</dbReference>
<reference evidence="3" key="1">
    <citation type="submission" date="2022-11" db="UniProtKB">
        <authorList>
            <consortium name="WormBaseParasite"/>
        </authorList>
    </citation>
    <scope>IDENTIFICATION</scope>
</reference>
<evidence type="ECO:0000259" key="1">
    <source>
        <dbReference type="PROSITE" id="PS50097"/>
    </source>
</evidence>